<name>A0A1J5TUS3_9GAMM</name>
<accession>A0A1J5TUS3</accession>
<dbReference type="Gene3D" id="1.10.3210.10">
    <property type="entry name" value="Hypothetical protein af1432"/>
    <property type="match status" value="1"/>
</dbReference>
<dbReference type="RefSeq" id="WP_071564553.1">
    <property type="nucleotide sequence ID" value="NZ_MIQH01000618.1"/>
</dbReference>
<evidence type="ECO:0000313" key="2">
    <source>
        <dbReference type="Proteomes" id="UP000182798"/>
    </source>
</evidence>
<reference evidence="2" key="1">
    <citation type="submission" date="2016-09" db="EMBL/GenBank/DDBJ databases">
        <title>Genome Sequence of Bathymodiolus thermophilus sulfur-oxidizing gill endosymbiont.</title>
        <authorList>
            <person name="Ponnudurai R."/>
            <person name="Kleiner M."/>
            <person name="Sayavedra L."/>
            <person name="Thuermer A."/>
            <person name="Felbeck H."/>
            <person name="Schlueter R."/>
            <person name="Schweder T."/>
            <person name="Markert S."/>
        </authorList>
    </citation>
    <scope>NUCLEOTIDE SEQUENCE [LARGE SCALE GENOMIC DNA]</scope>
    <source>
        <strain evidence="2">BAT/CrabSpa'14</strain>
    </source>
</reference>
<dbReference type="OrthoDB" id="9816273at2"/>
<gene>
    <name evidence="1" type="ORF">BGC33_14785</name>
</gene>
<proteinExistence type="predicted"/>
<comment type="caution">
    <text evidence="1">The sequence shown here is derived from an EMBL/GenBank/DDBJ whole genome shotgun (WGS) entry which is preliminary data.</text>
</comment>
<sequence length="70" mass="8430">MKINPVKDLIDKSLLEELRTGNLYQEIISSQTFERLKDIRFLGAIDCLYKKNKHKTHSRYIHWHLKISFN</sequence>
<protein>
    <submittedName>
        <fullName evidence="1">Uncharacterized protein</fullName>
    </submittedName>
</protein>
<dbReference type="AlphaFoldDB" id="A0A1J5TUS3"/>
<dbReference type="Proteomes" id="UP000182798">
    <property type="component" value="Unassembled WGS sequence"/>
</dbReference>
<organism evidence="1 2">
    <name type="scientific">Bathymodiolus thermophilus thioautotrophic gill symbiont</name>
    <dbReference type="NCBI Taxonomy" id="2360"/>
    <lineage>
        <taxon>Bacteria</taxon>
        <taxon>Pseudomonadati</taxon>
        <taxon>Pseudomonadota</taxon>
        <taxon>Gammaproteobacteria</taxon>
        <taxon>sulfur-oxidizing symbionts</taxon>
    </lineage>
</organism>
<dbReference type="EMBL" id="MIQH01000618">
    <property type="protein sequence ID" value="OIR24554.1"/>
    <property type="molecule type" value="Genomic_DNA"/>
</dbReference>
<evidence type="ECO:0000313" key="1">
    <source>
        <dbReference type="EMBL" id="OIR24554.1"/>
    </source>
</evidence>